<evidence type="ECO:0000256" key="1">
    <source>
        <dbReference type="ARBA" id="ARBA00004571"/>
    </source>
</evidence>
<evidence type="ECO:0000256" key="4">
    <source>
        <dbReference type="ARBA" id="ARBA00022692"/>
    </source>
</evidence>
<keyword evidence="4 8" id="KW-0812">Transmembrane</keyword>
<keyword evidence="2 8" id="KW-0813">Transport</keyword>
<feature type="domain" description="TonB-dependent receptor-like beta-barrel" evidence="11">
    <location>
        <begin position="307"/>
        <end position="800"/>
    </location>
</feature>
<dbReference type="STRING" id="265719.SAMN04488509_101662"/>
<evidence type="ECO:0000256" key="10">
    <source>
        <dbReference type="SAM" id="SignalP"/>
    </source>
</evidence>
<feature type="signal peptide" evidence="10">
    <location>
        <begin position="1"/>
        <end position="25"/>
    </location>
</feature>
<keyword evidence="10" id="KW-0732">Signal</keyword>
<dbReference type="InterPro" id="IPR012910">
    <property type="entry name" value="Plug_dom"/>
</dbReference>
<name>A0A1G6SRV3_9GAMM</name>
<dbReference type="Pfam" id="PF07715">
    <property type="entry name" value="Plug"/>
    <property type="match status" value="1"/>
</dbReference>
<keyword evidence="5 9" id="KW-0798">TonB box</keyword>
<evidence type="ECO:0000259" key="11">
    <source>
        <dbReference type="Pfam" id="PF00593"/>
    </source>
</evidence>
<reference evidence="13 14" key="1">
    <citation type="submission" date="2016-10" db="EMBL/GenBank/DDBJ databases">
        <authorList>
            <person name="de Groot N.N."/>
        </authorList>
    </citation>
    <scope>NUCLEOTIDE SEQUENCE [LARGE SCALE GENOMIC DNA]</scope>
    <source>
        <strain evidence="13 14">DSM 16957</strain>
    </source>
</reference>
<evidence type="ECO:0000256" key="5">
    <source>
        <dbReference type="ARBA" id="ARBA00023077"/>
    </source>
</evidence>
<comment type="subcellular location">
    <subcellularLocation>
        <location evidence="1 8">Cell outer membrane</location>
        <topology evidence="1 8">Multi-pass membrane protein</topology>
    </subcellularLocation>
</comment>
<proteinExistence type="inferred from homology"/>
<dbReference type="CDD" id="cd01347">
    <property type="entry name" value="ligand_gated_channel"/>
    <property type="match status" value="1"/>
</dbReference>
<dbReference type="AlphaFoldDB" id="A0A1G6SRV3"/>
<dbReference type="Proteomes" id="UP000199603">
    <property type="component" value="Unassembled WGS sequence"/>
</dbReference>
<evidence type="ECO:0000256" key="2">
    <source>
        <dbReference type="ARBA" id="ARBA00022448"/>
    </source>
</evidence>
<dbReference type="Gene3D" id="2.40.170.20">
    <property type="entry name" value="TonB-dependent receptor, beta-barrel domain"/>
    <property type="match status" value="1"/>
</dbReference>
<comment type="similarity">
    <text evidence="8 9">Belongs to the TonB-dependent receptor family.</text>
</comment>
<keyword evidence="14" id="KW-1185">Reference proteome</keyword>
<accession>A0A1G6SRV3</accession>
<keyword evidence="6 8" id="KW-0472">Membrane</keyword>
<dbReference type="PROSITE" id="PS52016">
    <property type="entry name" value="TONB_DEPENDENT_REC_3"/>
    <property type="match status" value="1"/>
</dbReference>
<protein>
    <submittedName>
        <fullName evidence="13">Iron complex outermembrane recepter protein</fullName>
    </submittedName>
</protein>
<dbReference type="InterPro" id="IPR000531">
    <property type="entry name" value="Beta-barrel_TonB"/>
</dbReference>
<dbReference type="InterPro" id="IPR037066">
    <property type="entry name" value="Plug_dom_sf"/>
</dbReference>
<keyword evidence="7 8" id="KW-0998">Cell outer membrane</keyword>
<evidence type="ECO:0000259" key="12">
    <source>
        <dbReference type="Pfam" id="PF07715"/>
    </source>
</evidence>
<feature type="chain" id="PRO_5011792384" evidence="10">
    <location>
        <begin position="26"/>
        <end position="841"/>
    </location>
</feature>
<feature type="domain" description="TonB-dependent receptor plug" evidence="12">
    <location>
        <begin position="53"/>
        <end position="173"/>
    </location>
</feature>
<keyword evidence="3 8" id="KW-1134">Transmembrane beta strand</keyword>
<dbReference type="GO" id="GO:0009279">
    <property type="term" value="C:cell outer membrane"/>
    <property type="evidence" value="ECO:0007669"/>
    <property type="project" value="UniProtKB-SubCell"/>
</dbReference>
<dbReference type="Pfam" id="PF00593">
    <property type="entry name" value="TonB_dep_Rec_b-barrel"/>
    <property type="match status" value="1"/>
</dbReference>
<dbReference type="SUPFAM" id="SSF56935">
    <property type="entry name" value="Porins"/>
    <property type="match status" value="1"/>
</dbReference>
<dbReference type="InterPro" id="IPR036942">
    <property type="entry name" value="Beta-barrel_TonB_sf"/>
</dbReference>
<dbReference type="PANTHER" id="PTHR47234">
    <property type="match status" value="1"/>
</dbReference>
<evidence type="ECO:0000256" key="3">
    <source>
        <dbReference type="ARBA" id="ARBA00022452"/>
    </source>
</evidence>
<dbReference type="PANTHER" id="PTHR47234:SF3">
    <property type="entry name" value="SECRETIN_TONB SHORT N-TERMINAL DOMAIN-CONTAINING PROTEIN"/>
    <property type="match status" value="1"/>
</dbReference>
<evidence type="ECO:0000256" key="7">
    <source>
        <dbReference type="ARBA" id="ARBA00023237"/>
    </source>
</evidence>
<dbReference type="RefSeq" id="WP_091238778.1">
    <property type="nucleotide sequence ID" value="NZ_FNAG01000001.1"/>
</dbReference>
<evidence type="ECO:0000313" key="13">
    <source>
        <dbReference type="EMBL" id="SDD19660.1"/>
    </source>
</evidence>
<organism evidence="13 14">
    <name type="scientific">Aquimonas voraii</name>
    <dbReference type="NCBI Taxonomy" id="265719"/>
    <lineage>
        <taxon>Bacteria</taxon>
        <taxon>Pseudomonadati</taxon>
        <taxon>Pseudomonadota</taxon>
        <taxon>Gammaproteobacteria</taxon>
        <taxon>Lysobacterales</taxon>
        <taxon>Lysobacteraceae</taxon>
        <taxon>Aquimonas</taxon>
    </lineage>
</organism>
<dbReference type="Gene3D" id="2.170.130.10">
    <property type="entry name" value="TonB-dependent receptor, plug domain"/>
    <property type="match status" value="1"/>
</dbReference>
<dbReference type="EMBL" id="FNAG01000001">
    <property type="protein sequence ID" value="SDD19660.1"/>
    <property type="molecule type" value="Genomic_DNA"/>
</dbReference>
<sequence length="841" mass="90550">MSTPKPSTLALTIALVLAAPMPALAQSGSAQQEARELDQVVVTGTRVAGRSATDTAVPLDVVDVAQLERTGSPELNQALSVTLPSFNFPRPGLTDGTDTVRPATLRGLSPDQSLVLVNSKRRHSAALVNVNGSVGRGAAAVDLNTIPTAAVQGIEVLRDGASAQYGSDAISGVINVLLREASEGGNASVSYGVRETSYTTPVTPGPANANWPTPSTITRDRTDGDTVTVSGWKGFGLGEDGYVTVSAEYKDQQRTERGGYDHRQQYPMVNGQFDPREASIDRFNAWYGEPELEQLTLFGNAGVNLSSGAKLYAWASYQGREADSAGFFRRALDDRNVIQIYPDGFLPIISPSVDDYSFALGYQWNSGEWDLDASLGWGRNEMAFTINNTLNRSLGPSSKTSFNAGGFDYDQLVLNLSGVRTADVAAFSSPLNIAIGAEARRESYSIFAGESDSYRNGGALLPNGSPSAPGAQVFPGFRPSNEVDEDRQAVGVYLDLEANLTEKLLGSAAVRLENYSDFGFNSTGKLALRYDFSAAFALRGSAQTGFRAPSVQQQYFTATSTNFVNGVPFDITTFPVDAPEARALGAQPLEAEESVNFSLGAVFNLGSVSLTVDAYRIDIEDRIVLSENLGASRTPPSAADLAVRDYLRQRGFVGVAGARFFINGVDTETQGVDVVLNWPLETEAAGRFDFTLLGNYNETKVTRVPRTSQLSSLTPPPVLFDRVNVLTFERGTPKDKYAANVDWTFDRFGATFRATRYGEVLAPGTTAANDFVLSPKVLLDLEARVDFGDQWRVAVGAENLTDEYPDAFTINLNTTGNTPYSNYSPFGRSGRLLYARVSYDF</sequence>
<evidence type="ECO:0000256" key="9">
    <source>
        <dbReference type="RuleBase" id="RU003357"/>
    </source>
</evidence>
<dbReference type="OrthoDB" id="9805434at2"/>
<dbReference type="InterPro" id="IPR039426">
    <property type="entry name" value="TonB-dep_rcpt-like"/>
</dbReference>
<gene>
    <name evidence="13" type="ORF">SAMN04488509_101662</name>
</gene>
<evidence type="ECO:0000256" key="8">
    <source>
        <dbReference type="PROSITE-ProRule" id="PRU01360"/>
    </source>
</evidence>
<evidence type="ECO:0000256" key="6">
    <source>
        <dbReference type="ARBA" id="ARBA00023136"/>
    </source>
</evidence>
<evidence type="ECO:0000313" key="14">
    <source>
        <dbReference type="Proteomes" id="UP000199603"/>
    </source>
</evidence>